<gene>
    <name evidence="1" type="ORF">HDF25_001526</name>
</gene>
<reference evidence="1 2" key="1">
    <citation type="submission" date="2020-08" db="EMBL/GenBank/DDBJ databases">
        <title>Genomic Encyclopedia of Type Strains, Phase IV (KMG-V): Genome sequencing to study the core and pangenomes of soil and plant-associated prokaryotes.</title>
        <authorList>
            <person name="Whitman W."/>
        </authorList>
    </citation>
    <scope>NUCLEOTIDE SEQUENCE [LARGE SCALE GENOMIC DNA]</scope>
    <source>
        <strain evidence="1 2">M2T3</strain>
    </source>
</reference>
<organism evidence="1 2">
    <name type="scientific">Pedobacter cryoconitis</name>
    <dbReference type="NCBI Taxonomy" id="188932"/>
    <lineage>
        <taxon>Bacteria</taxon>
        <taxon>Pseudomonadati</taxon>
        <taxon>Bacteroidota</taxon>
        <taxon>Sphingobacteriia</taxon>
        <taxon>Sphingobacteriales</taxon>
        <taxon>Sphingobacteriaceae</taxon>
        <taxon>Pedobacter</taxon>
    </lineage>
</organism>
<dbReference type="AlphaFoldDB" id="A0A7X0MJ94"/>
<evidence type="ECO:0000313" key="1">
    <source>
        <dbReference type="EMBL" id="MBB6499385.1"/>
    </source>
</evidence>
<proteinExistence type="predicted"/>
<sequence>MEEIIYKFPVLETNRTNLVEITAAHKKDLFNLFTDDRVTAFFPVITLKQEDDILPVIAHFKQNFEKNISIRWGIKLRVLGQGPDDRIPC</sequence>
<evidence type="ECO:0000313" key="2">
    <source>
        <dbReference type="Proteomes" id="UP000521017"/>
    </source>
</evidence>
<protein>
    <submittedName>
        <fullName evidence="1">Uncharacterized protein</fullName>
    </submittedName>
</protein>
<name>A0A7X0MJ94_9SPHI</name>
<dbReference type="RefSeq" id="WP_184624109.1">
    <property type="nucleotide sequence ID" value="NZ_JACHCC010000003.1"/>
</dbReference>
<dbReference type="EMBL" id="JACHCC010000003">
    <property type="protein sequence ID" value="MBB6499385.1"/>
    <property type="molecule type" value="Genomic_DNA"/>
</dbReference>
<accession>A0A7X0MJ94</accession>
<dbReference type="Proteomes" id="UP000521017">
    <property type="component" value="Unassembled WGS sequence"/>
</dbReference>
<comment type="caution">
    <text evidence="1">The sequence shown here is derived from an EMBL/GenBank/DDBJ whole genome shotgun (WGS) entry which is preliminary data.</text>
</comment>